<dbReference type="GO" id="GO:0005524">
    <property type="term" value="F:ATP binding"/>
    <property type="evidence" value="ECO:0007669"/>
    <property type="project" value="UniProtKB-KW"/>
</dbReference>
<dbReference type="GO" id="GO:0004672">
    <property type="term" value="F:protein kinase activity"/>
    <property type="evidence" value="ECO:0007669"/>
    <property type="project" value="InterPro"/>
</dbReference>
<keyword evidence="6" id="KW-0067">ATP-binding</keyword>
<dbReference type="InterPro" id="IPR050647">
    <property type="entry name" value="Plant_LRR-RLKs"/>
</dbReference>
<evidence type="ECO:0000256" key="5">
    <source>
        <dbReference type="ARBA" id="ARBA00022741"/>
    </source>
</evidence>
<sequence>MIAFEIKEDFNGNSLLNLKPYVLSTARNFHNLEQFINLHTKTHTHTLNTERKSTFSLAMASISETIHIFFIISSLQVSPTLSATVIEDLNNLHPPPDFNSTIMNNCIHNPSLKYCNSSSPMDLNEIFKSTIVASHLCNESKNPNCVESFPKIGLRSRPKITPLYLSFNFFWKYCPLGIMSIDLSNNSLKGAFPIDVLLCTQIQALDLSYNQLSGDIPVESFSVLANLTFLNLSYNHFSEMKVSDTKFFQRFNSSSFLHSGLFPGHHNYTIKAVILLVGFPIFVILMISCTGWLCFVRPDFLPRMLRRNHKFTTWMLKAATNGFSKKNLVGKNEGAAIYKGILRDGTRVKIEIYKGDVSREIRDEFVEECKLLVQFQNKNLIRVLGWNNSRRTRAIVTEWTNGGNVELWLSESAPSWKHRLKVLIGVVEAMCYLQEQWPEVDYDLRTGSVLLTDNLEPLISRFKIEYQHRSTKYVYKFGLFLLEMITNRRPLEEFERGEAGFIEYIRMHYPENLQLVVDERMMLTENMFDQAEQGLGLGLMCTDQPTGKLPSLVQIYNMITRAYKSCPILTSENLRKSHADGGHGHKRVQFK</sequence>
<dbReference type="SUPFAM" id="SSF56112">
    <property type="entry name" value="Protein kinase-like (PK-like)"/>
    <property type="match status" value="1"/>
</dbReference>
<dbReference type="PROSITE" id="PS50011">
    <property type="entry name" value="PROTEIN_KINASE_DOM"/>
    <property type="match status" value="1"/>
</dbReference>
<dbReference type="InterPro" id="IPR011009">
    <property type="entry name" value="Kinase-like_dom_sf"/>
</dbReference>
<feature type="domain" description="Protein kinase" evidence="11">
    <location>
        <begin position="323"/>
        <end position="591"/>
    </location>
</feature>
<dbReference type="Gene3D" id="3.80.10.10">
    <property type="entry name" value="Ribonuclease Inhibitor"/>
    <property type="match status" value="1"/>
</dbReference>
<keyword evidence="5" id="KW-0547">Nucleotide-binding</keyword>
<evidence type="ECO:0000256" key="1">
    <source>
        <dbReference type="ARBA" id="ARBA00004370"/>
    </source>
</evidence>
<evidence type="ECO:0000313" key="13">
    <source>
        <dbReference type="Proteomes" id="UP001428341"/>
    </source>
</evidence>
<evidence type="ECO:0000313" key="12">
    <source>
        <dbReference type="EMBL" id="KAK9223495.1"/>
    </source>
</evidence>
<keyword evidence="3 10" id="KW-0812">Transmembrane</keyword>
<dbReference type="InterPro" id="IPR000719">
    <property type="entry name" value="Prot_kinase_dom"/>
</dbReference>
<keyword evidence="7 10" id="KW-1133">Transmembrane helix</keyword>
<dbReference type="AlphaFoldDB" id="A0AAP0QU54"/>
<evidence type="ECO:0000256" key="10">
    <source>
        <dbReference type="SAM" id="Phobius"/>
    </source>
</evidence>
<name>A0AAP0QU54_9ROSI</name>
<accession>A0AAP0QU54</accession>
<comment type="caution">
    <text evidence="12">The sequence shown here is derived from an EMBL/GenBank/DDBJ whole genome shotgun (WGS) entry which is preliminary data.</text>
</comment>
<reference evidence="12 13" key="1">
    <citation type="submission" date="2024-05" db="EMBL/GenBank/DDBJ databases">
        <title>Haplotype-resolved chromosome-level genome assembly of Huyou (Citrus changshanensis).</title>
        <authorList>
            <person name="Miao C."/>
            <person name="Chen W."/>
            <person name="Wu Y."/>
            <person name="Wang L."/>
            <person name="Zhao S."/>
            <person name="Grierson D."/>
            <person name="Xu C."/>
            <person name="Chen K."/>
        </authorList>
    </citation>
    <scope>NUCLEOTIDE SEQUENCE [LARGE SCALE GENOMIC DNA]</scope>
    <source>
        <strain evidence="12">01-14</strain>
        <tissue evidence="12">Leaf</tissue>
    </source>
</reference>
<evidence type="ECO:0000256" key="2">
    <source>
        <dbReference type="ARBA" id="ARBA00022614"/>
    </source>
</evidence>
<gene>
    <name evidence="12" type="ORF">WN944_011939</name>
</gene>
<organism evidence="12 13">
    <name type="scientific">Citrus x changshan-huyou</name>
    <dbReference type="NCBI Taxonomy" id="2935761"/>
    <lineage>
        <taxon>Eukaryota</taxon>
        <taxon>Viridiplantae</taxon>
        <taxon>Streptophyta</taxon>
        <taxon>Embryophyta</taxon>
        <taxon>Tracheophyta</taxon>
        <taxon>Spermatophyta</taxon>
        <taxon>Magnoliopsida</taxon>
        <taxon>eudicotyledons</taxon>
        <taxon>Gunneridae</taxon>
        <taxon>Pentapetalae</taxon>
        <taxon>rosids</taxon>
        <taxon>malvids</taxon>
        <taxon>Sapindales</taxon>
        <taxon>Rutaceae</taxon>
        <taxon>Aurantioideae</taxon>
        <taxon>Citrus</taxon>
    </lineage>
</organism>
<evidence type="ECO:0000259" key="11">
    <source>
        <dbReference type="PROSITE" id="PS50011"/>
    </source>
</evidence>
<feature type="transmembrane region" description="Helical" evidence="10">
    <location>
        <begin position="272"/>
        <end position="296"/>
    </location>
</feature>
<proteinExistence type="predicted"/>
<dbReference type="Pfam" id="PF07714">
    <property type="entry name" value="PK_Tyr_Ser-Thr"/>
    <property type="match status" value="1"/>
</dbReference>
<dbReference type="InterPro" id="IPR001611">
    <property type="entry name" value="Leu-rich_rpt"/>
</dbReference>
<dbReference type="Proteomes" id="UP001428341">
    <property type="component" value="Unassembled WGS sequence"/>
</dbReference>
<dbReference type="PANTHER" id="PTHR48056">
    <property type="entry name" value="LRR RECEPTOR-LIKE SERINE/THREONINE-PROTEIN KINASE-RELATED"/>
    <property type="match status" value="1"/>
</dbReference>
<evidence type="ECO:0000256" key="4">
    <source>
        <dbReference type="ARBA" id="ARBA00022737"/>
    </source>
</evidence>
<dbReference type="GO" id="GO:0016020">
    <property type="term" value="C:membrane"/>
    <property type="evidence" value="ECO:0007669"/>
    <property type="project" value="UniProtKB-SubCell"/>
</dbReference>
<evidence type="ECO:0000256" key="9">
    <source>
        <dbReference type="ARBA" id="ARBA00023180"/>
    </source>
</evidence>
<evidence type="ECO:0000256" key="6">
    <source>
        <dbReference type="ARBA" id="ARBA00022840"/>
    </source>
</evidence>
<keyword evidence="9" id="KW-0325">Glycoprotein</keyword>
<dbReference type="EMBL" id="JBCGBO010000002">
    <property type="protein sequence ID" value="KAK9223495.1"/>
    <property type="molecule type" value="Genomic_DNA"/>
</dbReference>
<dbReference type="Gene3D" id="1.10.510.10">
    <property type="entry name" value="Transferase(Phosphotransferase) domain 1"/>
    <property type="match status" value="2"/>
</dbReference>
<dbReference type="InterPro" id="IPR001245">
    <property type="entry name" value="Ser-Thr/Tyr_kinase_cat_dom"/>
</dbReference>
<keyword evidence="8 10" id="KW-0472">Membrane</keyword>
<protein>
    <recommendedName>
        <fullName evidence="11">Protein kinase domain-containing protein</fullName>
    </recommendedName>
</protein>
<dbReference type="SUPFAM" id="SSF52058">
    <property type="entry name" value="L domain-like"/>
    <property type="match status" value="1"/>
</dbReference>
<dbReference type="Pfam" id="PF13855">
    <property type="entry name" value="LRR_8"/>
    <property type="match status" value="1"/>
</dbReference>
<keyword evidence="2" id="KW-0433">Leucine-rich repeat</keyword>
<evidence type="ECO:0000256" key="7">
    <source>
        <dbReference type="ARBA" id="ARBA00022989"/>
    </source>
</evidence>
<comment type="subcellular location">
    <subcellularLocation>
        <location evidence="1">Membrane</location>
    </subcellularLocation>
</comment>
<keyword evidence="4" id="KW-0677">Repeat</keyword>
<dbReference type="PANTHER" id="PTHR48056:SF81">
    <property type="entry name" value="RECEPTOR PROTEIN-TYROSINE KINASE CEPR1"/>
    <property type="match status" value="1"/>
</dbReference>
<dbReference type="InterPro" id="IPR032675">
    <property type="entry name" value="LRR_dom_sf"/>
</dbReference>
<keyword evidence="13" id="KW-1185">Reference proteome</keyword>
<evidence type="ECO:0000256" key="3">
    <source>
        <dbReference type="ARBA" id="ARBA00022692"/>
    </source>
</evidence>
<evidence type="ECO:0000256" key="8">
    <source>
        <dbReference type="ARBA" id="ARBA00023136"/>
    </source>
</evidence>